<keyword evidence="4" id="KW-1185">Reference proteome</keyword>
<evidence type="ECO:0000313" key="3">
    <source>
        <dbReference type="EMBL" id="MDR6550243.1"/>
    </source>
</evidence>
<sequence>MKKKMYATLLTAGVATALIAGNGAISAFALSMDSAPSVKVTGQQKVAVPQPVDANAQGSTMEGFTPNPDYKEPVKTSQDMKEDQAIEIAKKALQSKYNESLAGLDQTTYFVNLVDKEGTYYSVFFTTPVDGKTKQQLQEEGDVYIANVNSKTGEVVSADKNPVANNPKGG</sequence>
<accession>A0ABU1NS39</accession>
<comment type="caution">
    <text evidence="3">The sequence shown here is derived from an EMBL/GenBank/DDBJ whole genome shotgun (WGS) entry which is preliminary data.</text>
</comment>
<feature type="chain" id="PRO_5045174202" description="PepSY domain-containing protein" evidence="2">
    <location>
        <begin position="21"/>
        <end position="170"/>
    </location>
</feature>
<protein>
    <recommendedName>
        <fullName evidence="5">PepSY domain-containing protein</fullName>
    </recommendedName>
</protein>
<feature type="compositionally biased region" description="Basic and acidic residues" evidence="1">
    <location>
        <begin position="69"/>
        <end position="78"/>
    </location>
</feature>
<dbReference type="Proteomes" id="UP001267290">
    <property type="component" value="Unassembled WGS sequence"/>
</dbReference>
<proteinExistence type="predicted"/>
<feature type="region of interest" description="Disordered" evidence="1">
    <location>
        <begin position="55"/>
        <end position="78"/>
    </location>
</feature>
<name>A0ABU1NS39_9BACL</name>
<evidence type="ECO:0008006" key="5">
    <source>
        <dbReference type="Google" id="ProtNLM"/>
    </source>
</evidence>
<keyword evidence="2" id="KW-0732">Signal</keyword>
<evidence type="ECO:0000313" key="4">
    <source>
        <dbReference type="Proteomes" id="UP001267290"/>
    </source>
</evidence>
<evidence type="ECO:0000256" key="1">
    <source>
        <dbReference type="SAM" id="MobiDB-lite"/>
    </source>
</evidence>
<feature type="signal peptide" evidence="2">
    <location>
        <begin position="1"/>
        <end position="20"/>
    </location>
</feature>
<gene>
    <name evidence="3" type="ORF">J2736_001426</name>
</gene>
<organism evidence="3 4">
    <name type="scientific">Paenibacillus qinlingensis</name>
    <dbReference type="NCBI Taxonomy" id="1837343"/>
    <lineage>
        <taxon>Bacteria</taxon>
        <taxon>Bacillati</taxon>
        <taxon>Bacillota</taxon>
        <taxon>Bacilli</taxon>
        <taxon>Bacillales</taxon>
        <taxon>Paenibacillaceae</taxon>
        <taxon>Paenibacillus</taxon>
    </lineage>
</organism>
<reference evidence="3 4" key="1">
    <citation type="submission" date="2023-07" db="EMBL/GenBank/DDBJ databases">
        <title>Sorghum-associated microbial communities from plants grown in Nebraska, USA.</title>
        <authorList>
            <person name="Schachtman D."/>
        </authorList>
    </citation>
    <scope>NUCLEOTIDE SEQUENCE [LARGE SCALE GENOMIC DNA]</scope>
    <source>
        <strain evidence="3 4">CC258</strain>
    </source>
</reference>
<dbReference type="EMBL" id="JAVDSB010000001">
    <property type="protein sequence ID" value="MDR6550243.1"/>
    <property type="molecule type" value="Genomic_DNA"/>
</dbReference>
<evidence type="ECO:0000256" key="2">
    <source>
        <dbReference type="SAM" id="SignalP"/>
    </source>
</evidence>
<dbReference type="RefSeq" id="WP_310224743.1">
    <property type="nucleotide sequence ID" value="NZ_JAVDSB010000001.1"/>
</dbReference>